<keyword evidence="1" id="KW-1133">Transmembrane helix</keyword>
<keyword evidence="3" id="KW-1185">Reference proteome</keyword>
<dbReference type="Gene3D" id="3.40.50.1820">
    <property type="entry name" value="alpha/beta hydrolase"/>
    <property type="match status" value="1"/>
</dbReference>
<dbReference type="Proteomes" id="UP000315673">
    <property type="component" value="Chromosome"/>
</dbReference>
<dbReference type="InterPro" id="IPR021440">
    <property type="entry name" value="DUF3089"/>
</dbReference>
<proteinExistence type="predicted"/>
<evidence type="ECO:0000313" key="2">
    <source>
        <dbReference type="EMBL" id="QDZ07388.1"/>
    </source>
</evidence>
<feature type="transmembrane region" description="Helical" evidence="1">
    <location>
        <begin position="6"/>
        <end position="26"/>
    </location>
</feature>
<protein>
    <submittedName>
        <fullName evidence="2">DUF3089 domain-containing protein</fullName>
    </submittedName>
</protein>
<organism evidence="2 3">
    <name type="scientific">Sphingomonas panacisoli</name>
    <dbReference type="NCBI Taxonomy" id="1813879"/>
    <lineage>
        <taxon>Bacteria</taxon>
        <taxon>Pseudomonadati</taxon>
        <taxon>Pseudomonadota</taxon>
        <taxon>Alphaproteobacteria</taxon>
        <taxon>Sphingomonadales</taxon>
        <taxon>Sphingomonadaceae</taxon>
        <taxon>Sphingomonas</taxon>
    </lineage>
</organism>
<dbReference type="SUPFAM" id="SSF53474">
    <property type="entry name" value="alpha/beta-Hydrolases"/>
    <property type="match status" value="1"/>
</dbReference>
<keyword evidence="1" id="KW-0812">Transmembrane</keyword>
<dbReference type="AlphaFoldDB" id="A0A5B8LGH6"/>
<dbReference type="InterPro" id="IPR029058">
    <property type="entry name" value="AB_hydrolase_fold"/>
</dbReference>
<evidence type="ECO:0000256" key="1">
    <source>
        <dbReference type="SAM" id="Phobius"/>
    </source>
</evidence>
<dbReference type="RefSeq" id="WP_146570782.1">
    <property type="nucleotide sequence ID" value="NZ_CP042306.1"/>
</dbReference>
<keyword evidence="1" id="KW-0472">Membrane</keyword>
<dbReference type="Pfam" id="PF11288">
    <property type="entry name" value="DUF3089"/>
    <property type="match status" value="1"/>
</dbReference>
<dbReference type="KEGG" id="spai:FPZ24_07775"/>
<gene>
    <name evidence="2" type="ORF">FPZ24_07775</name>
</gene>
<name>A0A5B8LGH6_9SPHN</name>
<reference evidence="2 3" key="1">
    <citation type="submission" date="2019-07" db="EMBL/GenBank/DDBJ databases">
        <title>Full genome sequence of Sphingomonas sp. 4R-6-7(HKS19).</title>
        <authorList>
            <person name="Im W.-T."/>
        </authorList>
    </citation>
    <scope>NUCLEOTIDE SEQUENCE [LARGE SCALE GENOMIC DNA]</scope>
    <source>
        <strain evidence="2 3">HKS19</strain>
    </source>
</reference>
<accession>A0A5B8LGH6</accession>
<sequence>MARKFLYAVIILIVLFTIGAGLLYYFQKELMKLALVPGESFAGGPATPAQRYKNADMWFARPDIPGNPALWTPANFKPGDKRPAAVFFIHPTSYIDRAHWNAPLDDPRANQYARVFLKGQASAFNEIGDVWAPRYRQATFGAFLTSQADAEKALDFAYRDVLAAFDEFLAEVGPDRPIVLAGHSQGALHLERLLRERVAGKPLANRIVAAYVVGWPISKTADLPVLGLPECTAADQAGCILSWQSYAEPADPSQVLDVYDATTGFDGQPRKDTAMVCTNPITGTANGTAEAKDNLGTLVPTKALDTAMLAIPGVPAACTGRGLLSIGTPIDLGGYVLPGNNYHVFDYSLFWANVRRDVMRRYQAKWGATPAPAGK</sequence>
<dbReference type="EMBL" id="CP042306">
    <property type="protein sequence ID" value="QDZ07388.1"/>
    <property type="molecule type" value="Genomic_DNA"/>
</dbReference>
<dbReference type="OrthoDB" id="9794645at2"/>
<evidence type="ECO:0000313" key="3">
    <source>
        <dbReference type="Proteomes" id="UP000315673"/>
    </source>
</evidence>